<name>A2DSR0_TRIV3</name>
<accession>A2DSR0</accession>
<dbReference type="Proteomes" id="UP000001542">
    <property type="component" value="Unassembled WGS sequence"/>
</dbReference>
<dbReference type="GO" id="GO:0012505">
    <property type="term" value="C:endomembrane system"/>
    <property type="evidence" value="ECO:0000318"/>
    <property type="project" value="GO_Central"/>
</dbReference>
<dbReference type="OrthoDB" id="10460056at2759"/>
<dbReference type="GO" id="GO:0042147">
    <property type="term" value="P:retrograde transport, endosome to Golgi"/>
    <property type="evidence" value="ECO:0000318"/>
    <property type="project" value="GO_Central"/>
</dbReference>
<dbReference type="GO" id="GO:0006891">
    <property type="term" value="P:intra-Golgi vesicle-mediated transport"/>
    <property type="evidence" value="ECO:0000318"/>
    <property type="project" value="GO_Central"/>
</dbReference>
<dbReference type="GO" id="GO:0003924">
    <property type="term" value="F:GTPase activity"/>
    <property type="evidence" value="ECO:0000318"/>
    <property type="project" value="GO_Central"/>
</dbReference>
<dbReference type="GO" id="GO:0006886">
    <property type="term" value="P:intracellular protein transport"/>
    <property type="evidence" value="ECO:0000318"/>
    <property type="project" value="GO_Central"/>
</dbReference>
<reference evidence="2" key="1">
    <citation type="submission" date="2006-10" db="EMBL/GenBank/DDBJ databases">
        <authorList>
            <person name="Amadeo P."/>
            <person name="Zhao Q."/>
            <person name="Wortman J."/>
            <person name="Fraser-Liggett C."/>
            <person name="Carlton J."/>
        </authorList>
    </citation>
    <scope>NUCLEOTIDE SEQUENCE</scope>
    <source>
        <strain evidence="2">G3</strain>
    </source>
</reference>
<dbReference type="EMBL" id="DS113240">
    <property type="protein sequence ID" value="EAY16640.1"/>
    <property type="molecule type" value="Genomic_DNA"/>
</dbReference>
<dbReference type="CDD" id="cd00154">
    <property type="entry name" value="Rab"/>
    <property type="match status" value="1"/>
</dbReference>
<gene>
    <name evidence="2" type="ORF">TVAG_434770</name>
</gene>
<evidence type="ECO:0000313" key="3">
    <source>
        <dbReference type="Proteomes" id="UP000001542"/>
    </source>
</evidence>
<dbReference type="NCBIfam" id="TIGR00231">
    <property type="entry name" value="small_GTP"/>
    <property type="match status" value="1"/>
</dbReference>
<proteinExistence type="predicted"/>
<dbReference type="GO" id="GO:0005525">
    <property type="term" value="F:GTP binding"/>
    <property type="evidence" value="ECO:0007669"/>
    <property type="project" value="InterPro"/>
</dbReference>
<dbReference type="RefSeq" id="XP_001328863.1">
    <property type="nucleotide sequence ID" value="XM_001328828.1"/>
</dbReference>
<dbReference type="SMART" id="SM00173">
    <property type="entry name" value="RAS"/>
    <property type="match status" value="1"/>
</dbReference>
<dbReference type="PANTHER" id="PTHR47978">
    <property type="match status" value="1"/>
</dbReference>
<dbReference type="Gene3D" id="3.40.50.300">
    <property type="entry name" value="P-loop containing nucleotide triphosphate hydrolases"/>
    <property type="match status" value="1"/>
</dbReference>
<dbReference type="Pfam" id="PF00071">
    <property type="entry name" value="Ras"/>
    <property type="match status" value="1"/>
</dbReference>
<dbReference type="VEuPathDB" id="TrichDB:TVAG_434770"/>
<dbReference type="SMART" id="SM00174">
    <property type="entry name" value="RHO"/>
    <property type="match status" value="1"/>
</dbReference>
<dbReference type="PROSITE" id="PS51419">
    <property type="entry name" value="RAB"/>
    <property type="match status" value="1"/>
</dbReference>
<protein>
    <submittedName>
        <fullName evidence="2">Small GTP-binding protein, putative</fullName>
    </submittedName>
</protein>
<dbReference type="FunFam" id="3.40.50.300:FF:002139">
    <property type="entry name" value="GTP-binding protein YPT10"/>
    <property type="match status" value="1"/>
</dbReference>
<dbReference type="PROSITE" id="PS51421">
    <property type="entry name" value="RAS"/>
    <property type="match status" value="1"/>
</dbReference>
<dbReference type="OMA" id="QHWRTSA"/>
<dbReference type="KEGG" id="tva:4774651"/>
<evidence type="ECO:0000256" key="1">
    <source>
        <dbReference type="ARBA" id="ARBA00022741"/>
    </source>
</evidence>
<dbReference type="AlphaFoldDB" id="A2DSR0"/>
<sequence>MKIDQDLTQPSKMNVSTCNRKIVVIGEQNVGKTCILQRLIDNTFNPNTPPTISNSTSKFSCTLSNGKEVTLTIWDTAGQEKYRSLTNVYFRDSQAAVIVFDASNKNPKPEIQQWVDSYRNVVGPKCYIIVAANKSDLIPDKQGFRSRLHDLEEELKDIPVNIVSAKDGEGIQELFEHVAYKVSEIVQEAPVIEFSEQKKGCC</sequence>
<organism evidence="2 3">
    <name type="scientific">Trichomonas vaginalis (strain ATCC PRA-98 / G3)</name>
    <dbReference type="NCBI Taxonomy" id="412133"/>
    <lineage>
        <taxon>Eukaryota</taxon>
        <taxon>Metamonada</taxon>
        <taxon>Parabasalia</taxon>
        <taxon>Trichomonadida</taxon>
        <taxon>Trichomonadidae</taxon>
        <taxon>Trichomonas</taxon>
    </lineage>
</organism>
<dbReference type="SMART" id="SM00175">
    <property type="entry name" value="RAB"/>
    <property type="match status" value="1"/>
</dbReference>
<dbReference type="InterPro" id="IPR027417">
    <property type="entry name" value="P-loop_NTPase"/>
</dbReference>
<dbReference type="PRINTS" id="PR00449">
    <property type="entry name" value="RASTRNSFRMNG"/>
</dbReference>
<dbReference type="GO" id="GO:0005829">
    <property type="term" value="C:cytosol"/>
    <property type="evidence" value="ECO:0007669"/>
    <property type="project" value="GOC"/>
</dbReference>
<keyword evidence="1" id="KW-0547">Nucleotide-binding</keyword>
<evidence type="ECO:0000313" key="2">
    <source>
        <dbReference type="EMBL" id="EAY16640.1"/>
    </source>
</evidence>
<dbReference type="PROSITE" id="PS51417">
    <property type="entry name" value="ARF"/>
    <property type="match status" value="1"/>
</dbReference>
<dbReference type="eggNOG" id="KOG0094">
    <property type="taxonomic scope" value="Eukaryota"/>
</dbReference>
<dbReference type="SUPFAM" id="SSF52540">
    <property type="entry name" value="P-loop containing nucleoside triphosphate hydrolases"/>
    <property type="match status" value="1"/>
</dbReference>
<dbReference type="InterPro" id="IPR005225">
    <property type="entry name" value="Small_GTP-bd"/>
</dbReference>
<reference evidence="2" key="2">
    <citation type="journal article" date="2007" name="Science">
        <title>Draft genome sequence of the sexually transmitted pathogen Trichomonas vaginalis.</title>
        <authorList>
            <person name="Carlton J.M."/>
            <person name="Hirt R.P."/>
            <person name="Silva J.C."/>
            <person name="Delcher A.L."/>
            <person name="Schatz M."/>
            <person name="Zhao Q."/>
            <person name="Wortman J.R."/>
            <person name="Bidwell S.L."/>
            <person name="Alsmark U.C.M."/>
            <person name="Besteiro S."/>
            <person name="Sicheritz-Ponten T."/>
            <person name="Noel C.J."/>
            <person name="Dacks J.B."/>
            <person name="Foster P.G."/>
            <person name="Simillion C."/>
            <person name="Van de Peer Y."/>
            <person name="Miranda-Saavedra D."/>
            <person name="Barton G.J."/>
            <person name="Westrop G.D."/>
            <person name="Mueller S."/>
            <person name="Dessi D."/>
            <person name="Fiori P.L."/>
            <person name="Ren Q."/>
            <person name="Paulsen I."/>
            <person name="Zhang H."/>
            <person name="Bastida-Corcuera F.D."/>
            <person name="Simoes-Barbosa A."/>
            <person name="Brown M.T."/>
            <person name="Hayes R.D."/>
            <person name="Mukherjee M."/>
            <person name="Okumura C.Y."/>
            <person name="Schneider R."/>
            <person name="Smith A.J."/>
            <person name="Vanacova S."/>
            <person name="Villalvazo M."/>
            <person name="Haas B.J."/>
            <person name="Pertea M."/>
            <person name="Feldblyum T.V."/>
            <person name="Utterback T.R."/>
            <person name="Shu C.L."/>
            <person name="Osoegawa K."/>
            <person name="de Jong P.J."/>
            <person name="Hrdy I."/>
            <person name="Horvathova L."/>
            <person name="Zubacova Z."/>
            <person name="Dolezal P."/>
            <person name="Malik S.B."/>
            <person name="Logsdon J.M. Jr."/>
            <person name="Henze K."/>
            <person name="Gupta A."/>
            <person name="Wang C.C."/>
            <person name="Dunne R.L."/>
            <person name="Upcroft J.A."/>
            <person name="Upcroft P."/>
            <person name="White O."/>
            <person name="Salzberg S.L."/>
            <person name="Tang P."/>
            <person name="Chiu C.-H."/>
            <person name="Lee Y.-S."/>
            <person name="Embley T.M."/>
            <person name="Coombs G.H."/>
            <person name="Mottram J.C."/>
            <person name="Tachezy J."/>
            <person name="Fraser-Liggett C.M."/>
            <person name="Johnson P.J."/>
        </authorList>
    </citation>
    <scope>NUCLEOTIDE SEQUENCE [LARGE SCALE GENOMIC DNA]</scope>
    <source>
        <strain evidence="2">G3</strain>
    </source>
</reference>
<dbReference type="GO" id="GO:0005794">
    <property type="term" value="C:Golgi apparatus"/>
    <property type="evidence" value="ECO:0000318"/>
    <property type="project" value="GO_Central"/>
</dbReference>
<dbReference type="STRING" id="5722.A2DSR0"/>
<dbReference type="SMR" id="A2DSR0"/>
<dbReference type="InterPro" id="IPR001806">
    <property type="entry name" value="Small_GTPase"/>
</dbReference>
<keyword evidence="3" id="KW-1185">Reference proteome</keyword>
<dbReference type="InParanoid" id="A2DSR0"/>
<dbReference type="GO" id="GO:0006890">
    <property type="term" value="P:retrograde vesicle-mediated transport, Golgi to endoplasmic reticulum"/>
    <property type="evidence" value="ECO:0000318"/>
    <property type="project" value="GO_Central"/>
</dbReference>
<dbReference type="VEuPathDB" id="TrichDB:TVAGG3_0376970"/>